<name>A0ABR6U9K2_9ACTN</name>
<reference evidence="2 3" key="1">
    <citation type="submission" date="2020-08" db="EMBL/GenBank/DDBJ databases">
        <title>novel species in genus Nocardioides.</title>
        <authorList>
            <person name="Zhang G."/>
        </authorList>
    </citation>
    <scope>NUCLEOTIDE SEQUENCE [LARGE SCALE GENOMIC DNA]</scope>
    <source>
        <strain evidence="2 3">SC8A-24</strain>
    </source>
</reference>
<proteinExistence type="predicted"/>
<dbReference type="CDD" id="cd04301">
    <property type="entry name" value="NAT_SF"/>
    <property type="match status" value="1"/>
</dbReference>
<gene>
    <name evidence="2" type="ORF">H7344_12540</name>
</gene>
<dbReference type="RefSeq" id="WP_186346367.1">
    <property type="nucleotide sequence ID" value="NZ_BMMR01000004.1"/>
</dbReference>
<dbReference type="InterPro" id="IPR016181">
    <property type="entry name" value="Acyl_CoA_acyltransferase"/>
</dbReference>
<comment type="caution">
    <text evidence="2">The sequence shown here is derived from an EMBL/GenBank/DDBJ whole genome shotgun (WGS) entry which is preliminary data.</text>
</comment>
<accession>A0ABR6U9K2</accession>
<keyword evidence="3" id="KW-1185">Reference proteome</keyword>
<dbReference type="Pfam" id="PF00583">
    <property type="entry name" value="Acetyltransf_1"/>
    <property type="match status" value="1"/>
</dbReference>
<organism evidence="2 3">
    <name type="scientific">Nocardioides deserti</name>
    <dbReference type="NCBI Taxonomy" id="1588644"/>
    <lineage>
        <taxon>Bacteria</taxon>
        <taxon>Bacillati</taxon>
        <taxon>Actinomycetota</taxon>
        <taxon>Actinomycetes</taxon>
        <taxon>Propionibacteriales</taxon>
        <taxon>Nocardioidaceae</taxon>
        <taxon>Nocardioides</taxon>
    </lineage>
</organism>
<sequence>MREVSGAGLERLAAAGPVPFVRHTVGPATYDVAWVHGDAVVVHNARHTVALGPAGDLGPLLAELADHLLPERLTVEEAARDALPAAWHHEVRGHWHWMRCTTPAPPPVVPLEEVTDHEAIDAVLDIAQPDTFGRPGTPGIEGWLGVREQGRLVGVGAVRRDPDGSGHLRAVSVLPEATGRGLGLALSQGLTRRAMDRAPHVATLGVYTDNGPALRVYDRLAYRTEHTFCSGPVSSPS</sequence>
<protein>
    <submittedName>
        <fullName evidence="2">GNAT family N-acetyltransferase</fullName>
    </submittedName>
</protein>
<dbReference type="Proteomes" id="UP000604001">
    <property type="component" value="Unassembled WGS sequence"/>
</dbReference>
<evidence type="ECO:0000259" key="1">
    <source>
        <dbReference type="PROSITE" id="PS51186"/>
    </source>
</evidence>
<evidence type="ECO:0000313" key="2">
    <source>
        <dbReference type="EMBL" id="MBC2961124.1"/>
    </source>
</evidence>
<feature type="domain" description="N-acetyltransferase" evidence="1">
    <location>
        <begin position="106"/>
        <end position="237"/>
    </location>
</feature>
<dbReference type="EMBL" id="JACMYC010000006">
    <property type="protein sequence ID" value="MBC2961124.1"/>
    <property type="molecule type" value="Genomic_DNA"/>
</dbReference>
<dbReference type="SUPFAM" id="SSF55729">
    <property type="entry name" value="Acyl-CoA N-acyltransferases (Nat)"/>
    <property type="match status" value="1"/>
</dbReference>
<dbReference type="Gene3D" id="3.40.630.30">
    <property type="match status" value="1"/>
</dbReference>
<evidence type="ECO:0000313" key="3">
    <source>
        <dbReference type="Proteomes" id="UP000604001"/>
    </source>
</evidence>
<dbReference type="PROSITE" id="PS51186">
    <property type="entry name" value="GNAT"/>
    <property type="match status" value="1"/>
</dbReference>
<dbReference type="InterPro" id="IPR000182">
    <property type="entry name" value="GNAT_dom"/>
</dbReference>